<dbReference type="InterPro" id="IPR040345">
    <property type="entry name" value="Mug56/Spo71"/>
</dbReference>
<protein>
    <recommendedName>
        <fullName evidence="2">PH domain-containing protein</fullName>
    </recommendedName>
</protein>
<sequence length="1174" mass="129877">MPQNVVNSEGTLRRRKRMHDVRRKAMGKLLGTTAEDELLGIDEGVHEPGVPGRRRKAVHRFKVRYRDLTDNLQEQDVDVNESDSPSDTSSEDEEERGGFLWGGGKQKSPKPKDKKGKKKKKLHKDVWIGGSFDIGREFKTVSGAGAPDSGVTNDTGPGTAEPDRPTLEEAVDDPRGAEKMAAAQLGDWSSKLQAVTGDDGPSSPGTPKPTTLFGPPLAEASSSRRPSRGSTLLSQSQDTSVRSGQSSGVETFVTAHSHTDHMGDDASDTSSFIAHVPPDPSGPRPQPSPPQPSQGGLRTTSEVSLLHNTASQASSSHALVAASGTQDEHGRRASKLATSLSDGSKRLRSAIRKGSAAPDSTAAAKHTLGRINTKTVQFPADPATIFTPSEGVFRQGDEAPADPVSVLTRPPTHGTSADAQQDLLIDTDDFMPGGIVMRDRVLVKVGRHLADRLGPFDEAQQRRNPCYRFDDMEEYVLAMTMTSVDFYQDWRFKCQERMKGHKRLVYSIPLSRPTTLSVFNPRDMTLCLTCDWATIVRQTARNNDRGTRRSTAVWDRIRHSVAADVVGIERHGSAVLIVKFGERSRALDWNWYLMGQLDYKLPPQIDIRIPALRTSVRVPIPEENATNVINRDTIISGAWELILADNEATEILKELKKVPRPELAWKNHDATLDWIAYPTSVTGKRREWAVLASFAESGKHGNLQVRDASHHAVRVKLEDGTQIDEPPGVEGYLIRHASDVARKEAVYVSTNDGVVFVASPKHAKPPLHPKKEGSTPADIFPEVLKTFLAVEHRRVAQFIEGCAGAIDLRDIESIEMLEPAAQDAPPLSPVSPVSPVSPMSPTTGLSLRRTRTEHVKRTVVKKAGKKKEREFKVTLVSGAHIRFEAHTPSDAEEWVERLSALVDYWKHRHRVDARQRMDAVQRFGGNKLSFRNDLDFDAQQELDDVWNWCVIEGCRAITNSGRIFIKQSAYKKFKSFFVCLTSGCLVLFRMHGSAGLRPRQMVYPLFGAYVYSGLLAHDELTDAVHEAAFNPSARIYGDGLQTTDGVEDCSFAVRITWPTAKHKHKAAAQPWDEAGDNDNDNGNDSGKKSAGSSFIPPALTHKPPQLLLFRARCKLERDRWVWAINAEMERQARQHLREEEVLRNHGNLPRRSTLQHALSNRSARSGRSGIITYS</sequence>
<feature type="region of interest" description="Disordered" evidence="1">
    <location>
        <begin position="822"/>
        <end position="851"/>
    </location>
</feature>
<evidence type="ECO:0000259" key="2">
    <source>
        <dbReference type="SMART" id="SM00233"/>
    </source>
</evidence>
<evidence type="ECO:0000256" key="1">
    <source>
        <dbReference type="SAM" id="MobiDB-lite"/>
    </source>
</evidence>
<comment type="caution">
    <text evidence="3">The sequence shown here is derived from an EMBL/GenBank/DDBJ whole genome shotgun (WGS) entry which is preliminary data.</text>
</comment>
<feature type="compositionally biased region" description="Basic and acidic residues" evidence="1">
    <location>
        <begin position="161"/>
        <end position="178"/>
    </location>
</feature>
<organism evidence="3 4">
    <name type="scientific">Vanrija albida</name>
    <dbReference type="NCBI Taxonomy" id="181172"/>
    <lineage>
        <taxon>Eukaryota</taxon>
        <taxon>Fungi</taxon>
        <taxon>Dikarya</taxon>
        <taxon>Basidiomycota</taxon>
        <taxon>Agaricomycotina</taxon>
        <taxon>Tremellomycetes</taxon>
        <taxon>Trichosporonales</taxon>
        <taxon>Trichosporonaceae</taxon>
        <taxon>Vanrija</taxon>
    </lineage>
</organism>
<name>A0ABR3QDU9_9TREE</name>
<dbReference type="PANTHER" id="PTHR28076:SF1">
    <property type="entry name" value="PROSPORE MEMBRANE ADAPTER PROTEIN SPO71"/>
    <property type="match status" value="1"/>
</dbReference>
<feature type="region of interest" description="Disordered" evidence="1">
    <location>
        <begin position="1"/>
        <end position="27"/>
    </location>
</feature>
<dbReference type="Pfam" id="PF15404">
    <property type="entry name" value="PH_4"/>
    <property type="match status" value="1"/>
</dbReference>
<dbReference type="Pfam" id="PF23207">
    <property type="entry name" value="PH_SPO71"/>
    <property type="match status" value="1"/>
</dbReference>
<dbReference type="GeneID" id="95981627"/>
<feature type="compositionally biased region" description="Polar residues" evidence="1">
    <location>
        <begin position="220"/>
        <end position="249"/>
    </location>
</feature>
<feature type="compositionally biased region" description="Pro residues" evidence="1">
    <location>
        <begin position="277"/>
        <end position="292"/>
    </location>
</feature>
<reference evidence="3 4" key="1">
    <citation type="submission" date="2023-08" db="EMBL/GenBank/DDBJ databases">
        <title>Annotated Genome Sequence of Vanrija albida AlHP1.</title>
        <authorList>
            <person name="Herzog R."/>
        </authorList>
    </citation>
    <scope>NUCLEOTIDE SEQUENCE [LARGE SCALE GENOMIC DNA]</scope>
    <source>
        <strain evidence="3 4">AlHP1</strain>
    </source>
</reference>
<feature type="region of interest" description="Disordered" evidence="1">
    <location>
        <begin position="139"/>
        <end position="345"/>
    </location>
</feature>
<feature type="compositionally biased region" description="Basic residues" evidence="1">
    <location>
        <begin position="13"/>
        <end position="26"/>
    </location>
</feature>
<dbReference type="EMBL" id="JBBXJM010000001">
    <property type="protein sequence ID" value="KAL1412835.1"/>
    <property type="molecule type" value="Genomic_DNA"/>
</dbReference>
<feature type="compositionally biased region" description="Polar residues" evidence="1">
    <location>
        <begin position="1150"/>
        <end position="1174"/>
    </location>
</feature>
<feature type="domain" description="PH" evidence="2">
    <location>
        <begin position="957"/>
        <end position="1131"/>
    </location>
</feature>
<feature type="compositionally biased region" description="Polar residues" evidence="1">
    <location>
        <begin position="297"/>
        <end position="317"/>
    </location>
</feature>
<gene>
    <name evidence="3" type="ORF">Q8F55_000584</name>
</gene>
<evidence type="ECO:0000313" key="3">
    <source>
        <dbReference type="EMBL" id="KAL1412835.1"/>
    </source>
</evidence>
<feature type="compositionally biased region" description="Polar residues" evidence="1">
    <location>
        <begin position="1"/>
        <end position="10"/>
    </location>
</feature>
<dbReference type="RefSeq" id="XP_069212779.1">
    <property type="nucleotide sequence ID" value="XM_069349235.1"/>
</dbReference>
<accession>A0ABR3QDU9</accession>
<dbReference type="InterPro" id="IPR057379">
    <property type="entry name" value="PH_SPO71"/>
</dbReference>
<dbReference type="InterPro" id="IPR001849">
    <property type="entry name" value="PH_domain"/>
</dbReference>
<feature type="region of interest" description="Disordered" evidence="1">
    <location>
        <begin position="66"/>
        <end position="123"/>
    </location>
</feature>
<feature type="compositionally biased region" description="Basic residues" evidence="1">
    <location>
        <begin position="107"/>
        <end position="123"/>
    </location>
</feature>
<proteinExistence type="predicted"/>
<feature type="region of interest" description="Disordered" evidence="1">
    <location>
        <begin position="1065"/>
        <end position="1098"/>
    </location>
</feature>
<feature type="compositionally biased region" description="Low complexity" evidence="1">
    <location>
        <begin position="196"/>
        <end position="211"/>
    </location>
</feature>
<feature type="compositionally biased region" description="Low complexity" evidence="1">
    <location>
        <begin position="830"/>
        <end position="841"/>
    </location>
</feature>
<dbReference type="Proteomes" id="UP001565368">
    <property type="component" value="Unassembled WGS sequence"/>
</dbReference>
<dbReference type="InterPro" id="IPR039486">
    <property type="entry name" value="Mug56/Spo71_PH"/>
</dbReference>
<keyword evidence="4" id="KW-1185">Reference proteome</keyword>
<dbReference type="SMART" id="SM00233">
    <property type="entry name" value="PH"/>
    <property type="match status" value="2"/>
</dbReference>
<feature type="domain" description="PH" evidence="2">
    <location>
        <begin position="727"/>
        <end position="905"/>
    </location>
</feature>
<dbReference type="PANTHER" id="PTHR28076">
    <property type="entry name" value="SPORULATION-SPECIFIC PROTEIN 71"/>
    <property type="match status" value="1"/>
</dbReference>
<evidence type="ECO:0000313" key="4">
    <source>
        <dbReference type="Proteomes" id="UP001565368"/>
    </source>
</evidence>
<feature type="region of interest" description="Disordered" evidence="1">
    <location>
        <begin position="1147"/>
        <end position="1174"/>
    </location>
</feature>